<evidence type="ECO:0000313" key="1">
    <source>
        <dbReference type="EMBL" id="KAJ7997799.1"/>
    </source>
</evidence>
<dbReference type="Proteomes" id="UP001157502">
    <property type="component" value="Chromosome 18"/>
</dbReference>
<keyword evidence="2" id="KW-1185">Reference proteome</keyword>
<protein>
    <submittedName>
        <fullName evidence="1">Uncharacterized protein</fullName>
    </submittedName>
</protein>
<gene>
    <name evidence="1" type="ORF">DPEC_G00215870</name>
</gene>
<organism evidence="1 2">
    <name type="scientific">Dallia pectoralis</name>
    <name type="common">Alaska blackfish</name>
    <dbReference type="NCBI Taxonomy" id="75939"/>
    <lineage>
        <taxon>Eukaryota</taxon>
        <taxon>Metazoa</taxon>
        <taxon>Chordata</taxon>
        <taxon>Craniata</taxon>
        <taxon>Vertebrata</taxon>
        <taxon>Euteleostomi</taxon>
        <taxon>Actinopterygii</taxon>
        <taxon>Neopterygii</taxon>
        <taxon>Teleostei</taxon>
        <taxon>Protacanthopterygii</taxon>
        <taxon>Esociformes</taxon>
        <taxon>Umbridae</taxon>
        <taxon>Dallia</taxon>
    </lineage>
</organism>
<accession>A0ACC2G2E8</accession>
<evidence type="ECO:0000313" key="2">
    <source>
        <dbReference type="Proteomes" id="UP001157502"/>
    </source>
</evidence>
<comment type="caution">
    <text evidence="1">The sequence shown here is derived from an EMBL/GenBank/DDBJ whole genome shotgun (WGS) entry which is preliminary data.</text>
</comment>
<reference evidence="1" key="1">
    <citation type="submission" date="2021-05" db="EMBL/GenBank/DDBJ databases">
        <authorList>
            <person name="Pan Q."/>
            <person name="Jouanno E."/>
            <person name="Zahm M."/>
            <person name="Klopp C."/>
            <person name="Cabau C."/>
            <person name="Louis A."/>
            <person name="Berthelot C."/>
            <person name="Parey E."/>
            <person name="Roest Crollius H."/>
            <person name="Montfort J."/>
            <person name="Robinson-Rechavi M."/>
            <person name="Bouchez O."/>
            <person name="Lampietro C."/>
            <person name="Lopez Roques C."/>
            <person name="Donnadieu C."/>
            <person name="Postlethwait J."/>
            <person name="Bobe J."/>
            <person name="Dillon D."/>
            <person name="Chandos A."/>
            <person name="von Hippel F."/>
            <person name="Guiguen Y."/>
        </authorList>
    </citation>
    <scope>NUCLEOTIDE SEQUENCE</scope>
    <source>
        <strain evidence="1">YG-Jan2019</strain>
    </source>
</reference>
<proteinExistence type="predicted"/>
<sequence length="721" mass="81526">MVFESEICGTVGPSAATRLGQAQLGARIQRQYTQRKSFVCCGHRIHAVVALRGWDAMTSLADKGSVPTQNLFQGSWTQVSCPCCMSDRVEPLVVIRLSDKVQPVTKSWLISLIEGSQRHGGAALLAHPGEDECGDVIVVSAPRCTLLKATEDLGLCKKYCNGDMVAFSYQDRSNFSNVDNMQEFLTLAERQYIVKNELDSLQAQKKQKIPGVTEATVLEAWGNVCQKLAKARVIKDIFPLHDQEKLKELGKNWYSRKQIWGQPLDAIQSYFGDTVAFYFSFLDFYTWALVPPALLGLALTFLVPGMVMKKQAEEGMMGDDDGPSVSGHMVQAVFSMLWSTLFMEFWKRRSSALSHNWGTLQLAERFAEPRPGFHGTLGINPVTGRLEPLFPEWKSQLRVGLVSVPVVGLFMGLVVLGMTGFYYGEALAQSFHQDSASWFSRVLLYLPSIVHIVYTNMLGNMHSTVALQLTEWENHREESSFQNHHTTKVLMFTFFNNFAVLFHIAFYKQDILLLRKRLASLLIVTQLVNQCTEVLVPFIVDCFLKATQRKQKEDDPEVDKLIAQSLPPFPGLFSEYIELLVQFGYLSLFSCVYPLTAVFLLINNVMEIRGDAYKICKLFRKPFSAPVSNLGVWQTAFEVLGFVSVMSNCWLLLLSPRVQEFCLEGRISSKNILLFAILVEHVLILFKMVLAFMIPDEPDWVRIKREQMEFQSMQALGQRKL</sequence>
<name>A0ACC2G2E8_DALPE</name>
<dbReference type="EMBL" id="CM055745">
    <property type="protein sequence ID" value="KAJ7997799.1"/>
    <property type="molecule type" value="Genomic_DNA"/>
</dbReference>